<dbReference type="EMBL" id="JBHSBB010000014">
    <property type="protein sequence ID" value="MFC4034098.1"/>
    <property type="molecule type" value="Genomic_DNA"/>
</dbReference>
<proteinExistence type="predicted"/>
<name>A0ABV8HQ11_9ACTN</name>
<dbReference type="RefSeq" id="WP_386431665.1">
    <property type="nucleotide sequence ID" value="NZ_JBHSBB010000014.1"/>
</dbReference>
<evidence type="ECO:0008006" key="5">
    <source>
        <dbReference type="Google" id="ProtNLM"/>
    </source>
</evidence>
<sequence>MRVPIALAAITVVAAAVALLSGCDSGSGGGASSDKIQGVGSASAPPSTPATAFPAPTDSAGRPTITFPSYAKNVFEDQYTGDPAKDAVLADNERWVDSMDDAIFRGTASTKELAFYSTGRGTELAVAYVQGYIAKGDKWAGSTRFFARKVSLLGGDTASVVYCSDESQSHITNPKKPTKHTPTSPDSYVLYNTHLTLNAQGVWQTDNVVSDRGARQCRP</sequence>
<keyword evidence="4" id="KW-1185">Reference proteome</keyword>
<protein>
    <recommendedName>
        <fullName evidence="5">Lipoprotein</fullName>
    </recommendedName>
</protein>
<evidence type="ECO:0000256" key="1">
    <source>
        <dbReference type="SAM" id="MobiDB-lite"/>
    </source>
</evidence>
<organism evidence="3 4">
    <name type="scientific">Streptomyces polygonati</name>
    <dbReference type="NCBI Taxonomy" id="1617087"/>
    <lineage>
        <taxon>Bacteria</taxon>
        <taxon>Bacillati</taxon>
        <taxon>Actinomycetota</taxon>
        <taxon>Actinomycetes</taxon>
        <taxon>Kitasatosporales</taxon>
        <taxon>Streptomycetaceae</taxon>
        <taxon>Streptomyces</taxon>
    </lineage>
</organism>
<comment type="caution">
    <text evidence="3">The sequence shown here is derived from an EMBL/GenBank/DDBJ whole genome shotgun (WGS) entry which is preliminary data.</text>
</comment>
<accession>A0ABV8HQ11</accession>
<feature type="region of interest" description="Disordered" evidence="1">
    <location>
        <begin position="30"/>
        <end position="61"/>
    </location>
</feature>
<feature type="chain" id="PRO_5046320360" description="Lipoprotein" evidence="2">
    <location>
        <begin position="19"/>
        <end position="219"/>
    </location>
</feature>
<evidence type="ECO:0000313" key="3">
    <source>
        <dbReference type="EMBL" id="MFC4034098.1"/>
    </source>
</evidence>
<gene>
    <name evidence="3" type="ORF">ACFO3J_21855</name>
</gene>
<dbReference type="PROSITE" id="PS51257">
    <property type="entry name" value="PROKAR_LIPOPROTEIN"/>
    <property type="match status" value="1"/>
</dbReference>
<feature type="signal peptide" evidence="2">
    <location>
        <begin position="1"/>
        <end position="18"/>
    </location>
</feature>
<evidence type="ECO:0000313" key="4">
    <source>
        <dbReference type="Proteomes" id="UP001595765"/>
    </source>
</evidence>
<feature type="compositionally biased region" description="Low complexity" evidence="1">
    <location>
        <begin position="41"/>
        <end position="57"/>
    </location>
</feature>
<keyword evidence="2" id="KW-0732">Signal</keyword>
<evidence type="ECO:0000256" key="2">
    <source>
        <dbReference type="SAM" id="SignalP"/>
    </source>
</evidence>
<dbReference type="Proteomes" id="UP001595765">
    <property type="component" value="Unassembled WGS sequence"/>
</dbReference>
<reference evidence="4" key="1">
    <citation type="journal article" date="2019" name="Int. J. Syst. Evol. Microbiol.">
        <title>The Global Catalogue of Microorganisms (GCM) 10K type strain sequencing project: providing services to taxonomists for standard genome sequencing and annotation.</title>
        <authorList>
            <consortium name="The Broad Institute Genomics Platform"/>
            <consortium name="The Broad Institute Genome Sequencing Center for Infectious Disease"/>
            <person name="Wu L."/>
            <person name="Ma J."/>
        </authorList>
    </citation>
    <scope>NUCLEOTIDE SEQUENCE [LARGE SCALE GENOMIC DNA]</scope>
    <source>
        <strain evidence="4">CGMCC 4.7237</strain>
    </source>
</reference>